<keyword evidence="4 6" id="KW-1133">Transmembrane helix</keyword>
<comment type="subcellular location">
    <subcellularLocation>
        <location evidence="1">Membrane</location>
        <topology evidence="1">Single-pass membrane protein</topology>
    </subcellularLocation>
</comment>
<organism evidence="7 8">
    <name type="scientific">Synechococcus lacustris str. Tous</name>
    <dbReference type="NCBI Taxonomy" id="1910958"/>
    <lineage>
        <taxon>Bacteria</taxon>
        <taxon>Bacillati</taxon>
        <taxon>Cyanobacteriota</taxon>
        <taxon>Cyanophyceae</taxon>
        <taxon>Synechococcales</taxon>
        <taxon>Synechococcaceae</taxon>
        <taxon>Synechococcus</taxon>
    </lineage>
</organism>
<evidence type="ECO:0000256" key="2">
    <source>
        <dbReference type="ARBA" id="ARBA00009477"/>
    </source>
</evidence>
<sequence>MAFPWLSKFKTHNASRAGSLAKSNLTAGNFDTRLESRPTPWFPLIVGGAMAALVVVCLGAAALVRVDQVVSLAGKLQPKRSTAAIRSTEAGVILSVLVKEGESVKQGAAMVLLDPTILQGRQAALKDQKQELLMMANSELNRISGAVGELKAQRIGLEQSRRITKHQLDQLVLLESQGAASNFQVLDYQKQLSDLDSRLA</sequence>
<evidence type="ECO:0000313" key="8">
    <source>
        <dbReference type="Proteomes" id="UP000240206"/>
    </source>
</evidence>
<evidence type="ECO:0000256" key="6">
    <source>
        <dbReference type="SAM" id="Phobius"/>
    </source>
</evidence>
<dbReference type="PANTHER" id="PTHR30386">
    <property type="entry name" value="MEMBRANE FUSION SUBUNIT OF EMRAB-TOLC MULTIDRUG EFFLUX PUMP"/>
    <property type="match status" value="1"/>
</dbReference>
<keyword evidence="5 6" id="KW-0472">Membrane</keyword>
<keyword evidence="8" id="KW-1185">Reference proteome</keyword>
<comment type="similarity">
    <text evidence="2">Belongs to the membrane fusion protein (MFP) (TC 8.A.1) family.</text>
</comment>
<dbReference type="Proteomes" id="UP000240206">
    <property type="component" value="Unassembled WGS sequence"/>
</dbReference>
<comment type="caution">
    <text evidence="7">The sequence shown here is derived from an EMBL/GenBank/DDBJ whole genome shotgun (WGS) entry which is preliminary data.</text>
</comment>
<evidence type="ECO:0000256" key="3">
    <source>
        <dbReference type="ARBA" id="ARBA00022692"/>
    </source>
</evidence>
<evidence type="ECO:0008006" key="9">
    <source>
        <dbReference type="Google" id="ProtNLM"/>
    </source>
</evidence>
<evidence type="ECO:0000256" key="4">
    <source>
        <dbReference type="ARBA" id="ARBA00022989"/>
    </source>
</evidence>
<dbReference type="GO" id="GO:0016020">
    <property type="term" value="C:membrane"/>
    <property type="evidence" value="ECO:0007669"/>
    <property type="project" value="UniProtKB-SubCell"/>
</dbReference>
<dbReference type="AlphaFoldDB" id="A0A2P7EA65"/>
<gene>
    <name evidence="7" type="ORF">C7K08_15010</name>
</gene>
<proteinExistence type="inferred from homology"/>
<dbReference type="PANTHER" id="PTHR30386:SF26">
    <property type="entry name" value="TRANSPORT PROTEIN COMB"/>
    <property type="match status" value="1"/>
</dbReference>
<keyword evidence="3 6" id="KW-0812">Transmembrane</keyword>
<feature type="transmembrane region" description="Helical" evidence="6">
    <location>
        <begin position="41"/>
        <end position="64"/>
    </location>
</feature>
<dbReference type="EMBL" id="PXVC01000294">
    <property type="protein sequence ID" value="PSI00094.1"/>
    <property type="molecule type" value="Genomic_DNA"/>
</dbReference>
<name>A0A2P7EA65_9SYNE</name>
<dbReference type="InterPro" id="IPR050739">
    <property type="entry name" value="MFP"/>
</dbReference>
<evidence type="ECO:0000313" key="7">
    <source>
        <dbReference type="EMBL" id="PSI00094.1"/>
    </source>
</evidence>
<protein>
    <recommendedName>
        <fullName evidence="9">Membrane fusion protein biotin-lipoyl like domain-containing protein</fullName>
    </recommendedName>
</protein>
<accession>A0A2P7EA65</accession>
<dbReference type="Gene3D" id="1.10.287.470">
    <property type="entry name" value="Helix hairpin bin"/>
    <property type="match status" value="1"/>
</dbReference>
<dbReference type="Gene3D" id="2.40.50.100">
    <property type="match status" value="1"/>
</dbReference>
<dbReference type="SUPFAM" id="SSF111369">
    <property type="entry name" value="HlyD-like secretion proteins"/>
    <property type="match status" value="1"/>
</dbReference>
<feature type="non-terminal residue" evidence="7">
    <location>
        <position position="200"/>
    </location>
</feature>
<reference evidence="8" key="1">
    <citation type="submission" date="2018-03" db="EMBL/GenBank/DDBJ databases">
        <title>Ecological and genomic features of two cosmopolitan and abundant freshwater picocyanobacteria.</title>
        <authorList>
            <person name="Cabello-Yeves P.J."/>
            <person name="Picazo A."/>
            <person name="Camacho A."/>
            <person name="Callieri C."/>
            <person name="Rosselli R."/>
            <person name="Roda-Garcia J."/>
            <person name="Coutinho F.H."/>
            <person name="Rodriguez-Valera F."/>
        </authorList>
    </citation>
    <scope>NUCLEOTIDE SEQUENCE [LARGE SCALE GENOMIC DNA]</scope>
    <source>
        <strain evidence="8">Tous</strain>
    </source>
</reference>
<dbReference type="RefSeq" id="WP_206603904.1">
    <property type="nucleotide sequence ID" value="NZ_PXVC01000294.1"/>
</dbReference>
<evidence type="ECO:0000256" key="1">
    <source>
        <dbReference type="ARBA" id="ARBA00004167"/>
    </source>
</evidence>
<evidence type="ECO:0000256" key="5">
    <source>
        <dbReference type="ARBA" id="ARBA00023136"/>
    </source>
</evidence>